<dbReference type="Proteomes" id="UP001589575">
    <property type="component" value="Unassembled WGS sequence"/>
</dbReference>
<dbReference type="EMBL" id="JBHMFI010000028">
    <property type="protein sequence ID" value="MFB9075767.1"/>
    <property type="molecule type" value="Genomic_DNA"/>
</dbReference>
<name>A0ABV5GA00_9MICC</name>
<comment type="caution">
    <text evidence="1">The sequence shown here is derived from an EMBL/GenBank/DDBJ whole genome shotgun (WGS) entry which is preliminary data.</text>
</comment>
<evidence type="ECO:0000313" key="1">
    <source>
        <dbReference type="EMBL" id="MFB9075767.1"/>
    </source>
</evidence>
<accession>A0ABV5GA00</accession>
<proteinExistence type="predicted"/>
<evidence type="ECO:0000313" key="2">
    <source>
        <dbReference type="Proteomes" id="UP001589575"/>
    </source>
</evidence>
<organism evidence="1 2">
    <name type="scientific">Citricoccus parietis</name>
    <dbReference type="NCBI Taxonomy" id="592307"/>
    <lineage>
        <taxon>Bacteria</taxon>
        <taxon>Bacillati</taxon>
        <taxon>Actinomycetota</taxon>
        <taxon>Actinomycetes</taxon>
        <taxon>Micrococcales</taxon>
        <taxon>Micrococcaceae</taxon>
        <taxon>Citricoccus</taxon>
    </lineage>
</organism>
<protein>
    <submittedName>
        <fullName evidence="1">Uncharacterized protein</fullName>
    </submittedName>
</protein>
<sequence length="155" mass="17849">MPLGSCLARKPAAWRRRFPLACGLVASIWRQRVWQMTSRSCIWSPMWSVMAKVGHARNCRRLRRCFGTARRSTITIWRPHRRRQAKCSGFGRAISCANARGIGRFWGHVDPLPMAVLDPPYSSRIAERRLAGRRASLLRRTPPNPSLLRYALARR</sequence>
<reference evidence="1 2" key="1">
    <citation type="submission" date="2024-09" db="EMBL/GenBank/DDBJ databases">
        <authorList>
            <person name="Sun Q."/>
            <person name="Mori K."/>
        </authorList>
    </citation>
    <scope>NUCLEOTIDE SEQUENCE [LARGE SCALE GENOMIC DNA]</scope>
    <source>
        <strain evidence="1 2">CCM 7609</strain>
    </source>
</reference>
<gene>
    <name evidence="1" type="ORF">ACFFX0_33295</name>
</gene>
<keyword evidence="2" id="KW-1185">Reference proteome</keyword>